<evidence type="ECO:0000313" key="1">
    <source>
        <dbReference type="EMBL" id="VAW18596.1"/>
    </source>
</evidence>
<dbReference type="EMBL" id="UOEL01000153">
    <property type="protein sequence ID" value="VAW18596.1"/>
    <property type="molecule type" value="Genomic_DNA"/>
</dbReference>
<sequence length="80" mass="9391">MYDYLMGEFTNYNSYEVKFLTNLNRVLGLLFNLGSADFSKRIKDVQRLQVDTFFGLRSDNNLKSLRGPQDVRKVRDMAVF</sequence>
<organism evidence="1">
    <name type="scientific">hydrothermal vent metagenome</name>
    <dbReference type="NCBI Taxonomy" id="652676"/>
    <lineage>
        <taxon>unclassified sequences</taxon>
        <taxon>metagenomes</taxon>
        <taxon>ecological metagenomes</taxon>
    </lineage>
</organism>
<name>A0A3B0UG40_9ZZZZ</name>
<dbReference type="AlphaFoldDB" id="A0A3B0UG40"/>
<proteinExistence type="predicted"/>
<gene>
    <name evidence="1" type="ORF">MNBD_BACTEROID03-1322</name>
</gene>
<protein>
    <submittedName>
        <fullName evidence="1">Uncharacterized protein</fullName>
    </submittedName>
</protein>
<accession>A0A3B0UG40</accession>
<reference evidence="1" key="1">
    <citation type="submission" date="2018-06" db="EMBL/GenBank/DDBJ databases">
        <authorList>
            <person name="Zhirakovskaya E."/>
        </authorList>
    </citation>
    <scope>NUCLEOTIDE SEQUENCE</scope>
</reference>